<dbReference type="UniPathway" id="UPA00031">
    <property type="reaction ID" value="UER00006"/>
</dbReference>
<dbReference type="InterPro" id="IPR013820">
    <property type="entry name" value="ATP_PRibTrfase_cat"/>
</dbReference>
<comment type="function">
    <text evidence="15 16">Catalyzes the condensation of ATP and 5-phosphoribose 1-diphosphate to form N'-(5'-phosphoribosyl)-ATP (PR-ATP). Has a crucial role in the pathway because the rate of histidine biosynthesis seems to be controlled primarily by regulation of HisG enzymatic activity.</text>
</comment>
<keyword evidence="14 16" id="KW-0368">Histidine biosynthesis</keyword>
<comment type="subunit">
    <text evidence="5 16">Heteromultimer composed of HisG and HisZ subunits.</text>
</comment>
<evidence type="ECO:0000256" key="13">
    <source>
        <dbReference type="ARBA" id="ARBA00022840"/>
    </source>
</evidence>
<dbReference type="EC" id="2.4.2.17" evidence="6 16"/>
<evidence type="ECO:0000256" key="1">
    <source>
        <dbReference type="ARBA" id="ARBA00000915"/>
    </source>
</evidence>
<dbReference type="InterPro" id="IPR024893">
    <property type="entry name" value="ATP_PRibTrfase_HisG_short"/>
</dbReference>
<evidence type="ECO:0000256" key="7">
    <source>
        <dbReference type="ARBA" id="ARBA00020998"/>
    </source>
</evidence>
<evidence type="ECO:0000256" key="12">
    <source>
        <dbReference type="ARBA" id="ARBA00022741"/>
    </source>
</evidence>
<evidence type="ECO:0000256" key="5">
    <source>
        <dbReference type="ARBA" id="ARBA00011496"/>
    </source>
</evidence>
<keyword evidence="8 16" id="KW-0963">Cytoplasm</keyword>
<dbReference type="EMBL" id="DTFV01000085">
    <property type="protein sequence ID" value="HGI30837.1"/>
    <property type="molecule type" value="Genomic_DNA"/>
</dbReference>
<name>A0A7V4DEL1_9BACT</name>
<dbReference type="SUPFAM" id="SSF53850">
    <property type="entry name" value="Periplasmic binding protein-like II"/>
    <property type="match status" value="1"/>
</dbReference>
<dbReference type="InterPro" id="IPR001348">
    <property type="entry name" value="ATP_PRibTrfase_HisG"/>
</dbReference>
<proteinExistence type="inferred from homology"/>
<reference evidence="18" key="1">
    <citation type="journal article" date="2020" name="mSystems">
        <title>Genome- and Community-Level Interaction Insights into Carbon Utilization and Element Cycling Functions of Hydrothermarchaeota in Hydrothermal Sediment.</title>
        <authorList>
            <person name="Zhou Z."/>
            <person name="Liu Y."/>
            <person name="Xu W."/>
            <person name="Pan J."/>
            <person name="Luo Z.H."/>
            <person name="Li M."/>
        </authorList>
    </citation>
    <scope>NUCLEOTIDE SEQUENCE [LARGE SCALE GENOMIC DNA]</scope>
    <source>
        <strain evidence="18">SpSt-747</strain>
    </source>
</reference>
<evidence type="ECO:0000256" key="14">
    <source>
        <dbReference type="ARBA" id="ARBA00023102"/>
    </source>
</evidence>
<keyword evidence="10 16" id="KW-0328">Glycosyltransferase</keyword>
<comment type="pathway">
    <text evidence="3 16">Amino-acid biosynthesis; L-histidine biosynthesis; L-histidine from 5-phospho-alpha-D-ribose 1-diphosphate: step 1/9.</text>
</comment>
<evidence type="ECO:0000256" key="8">
    <source>
        <dbReference type="ARBA" id="ARBA00022490"/>
    </source>
</evidence>
<dbReference type="PANTHER" id="PTHR21403:SF8">
    <property type="entry name" value="ATP PHOSPHORIBOSYLTRANSFERASE"/>
    <property type="match status" value="1"/>
</dbReference>
<evidence type="ECO:0000256" key="3">
    <source>
        <dbReference type="ARBA" id="ARBA00004667"/>
    </source>
</evidence>
<dbReference type="GO" id="GO:0000105">
    <property type="term" value="P:L-histidine biosynthetic process"/>
    <property type="evidence" value="ECO:0007669"/>
    <property type="project" value="UniProtKB-UniRule"/>
</dbReference>
<evidence type="ECO:0000256" key="9">
    <source>
        <dbReference type="ARBA" id="ARBA00022605"/>
    </source>
</evidence>
<organism evidence="18">
    <name type="scientific">Candidatus Caldatribacterium californiense</name>
    <dbReference type="NCBI Taxonomy" id="1454726"/>
    <lineage>
        <taxon>Bacteria</taxon>
        <taxon>Pseudomonadati</taxon>
        <taxon>Atribacterota</taxon>
        <taxon>Atribacteria</taxon>
        <taxon>Atribacterales</taxon>
        <taxon>Candidatus Caldatribacteriaceae</taxon>
        <taxon>Candidatus Caldatribacterium</taxon>
    </lineage>
</organism>
<dbReference type="Gene3D" id="3.40.190.10">
    <property type="entry name" value="Periplasmic binding protein-like II"/>
    <property type="match status" value="2"/>
</dbReference>
<keyword evidence="9 16" id="KW-0028">Amino-acid biosynthesis</keyword>
<dbReference type="GO" id="GO:0005737">
    <property type="term" value="C:cytoplasm"/>
    <property type="evidence" value="ECO:0007669"/>
    <property type="project" value="UniProtKB-SubCell"/>
</dbReference>
<accession>A0A7V4DEL1</accession>
<keyword evidence="13 16" id="KW-0067">ATP-binding</keyword>
<evidence type="ECO:0000256" key="16">
    <source>
        <dbReference type="HAMAP-Rule" id="MF_01018"/>
    </source>
</evidence>
<evidence type="ECO:0000256" key="4">
    <source>
        <dbReference type="ARBA" id="ARBA00009489"/>
    </source>
</evidence>
<dbReference type="GO" id="GO:0005524">
    <property type="term" value="F:ATP binding"/>
    <property type="evidence" value="ECO:0007669"/>
    <property type="project" value="UniProtKB-KW"/>
</dbReference>
<protein>
    <recommendedName>
        <fullName evidence="7 16">ATP phosphoribosyltransferase</fullName>
        <shortName evidence="16">ATP-PRT</shortName>
        <shortName evidence="16">ATP-PRTase</shortName>
        <ecNumber evidence="6 16">2.4.2.17</ecNumber>
    </recommendedName>
</protein>
<evidence type="ECO:0000313" key="18">
    <source>
        <dbReference type="EMBL" id="HGI30837.1"/>
    </source>
</evidence>
<comment type="caution">
    <text evidence="18">The sequence shown here is derived from an EMBL/GenBank/DDBJ whole genome shotgun (WGS) entry which is preliminary data.</text>
</comment>
<dbReference type="Pfam" id="PF01634">
    <property type="entry name" value="HisG"/>
    <property type="match status" value="1"/>
</dbReference>
<evidence type="ECO:0000256" key="2">
    <source>
        <dbReference type="ARBA" id="ARBA00004496"/>
    </source>
</evidence>
<comment type="subcellular location">
    <subcellularLocation>
        <location evidence="2 16">Cytoplasm</location>
    </subcellularLocation>
</comment>
<evidence type="ECO:0000256" key="6">
    <source>
        <dbReference type="ARBA" id="ARBA00011946"/>
    </source>
</evidence>
<gene>
    <name evidence="16" type="primary">hisG</name>
    <name evidence="18" type="ORF">ENV30_05970</name>
</gene>
<dbReference type="PANTHER" id="PTHR21403">
    <property type="entry name" value="ATP PHOSPHORIBOSYLTRANSFERASE ATP-PRTASE"/>
    <property type="match status" value="1"/>
</dbReference>
<comment type="domain">
    <text evidence="16">Lacks the C-terminal regulatory region which is replaced by HisZ.</text>
</comment>
<dbReference type="HAMAP" id="MF_01018">
    <property type="entry name" value="HisG_Short"/>
    <property type="match status" value="1"/>
</dbReference>
<feature type="domain" description="ATP phosphoribosyltransferase catalytic" evidence="17">
    <location>
        <begin position="52"/>
        <end position="205"/>
    </location>
</feature>
<dbReference type="AlphaFoldDB" id="A0A7V4DEL1"/>
<evidence type="ECO:0000256" key="11">
    <source>
        <dbReference type="ARBA" id="ARBA00022679"/>
    </source>
</evidence>
<dbReference type="NCBIfam" id="TIGR00070">
    <property type="entry name" value="hisG"/>
    <property type="match status" value="1"/>
</dbReference>
<evidence type="ECO:0000259" key="17">
    <source>
        <dbReference type="Pfam" id="PF01634"/>
    </source>
</evidence>
<dbReference type="PROSITE" id="PS01316">
    <property type="entry name" value="ATP_P_PHORIBOSYLTR"/>
    <property type="match status" value="1"/>
</dbReference>
<comment type="catalytic activity">
    <reaction evidence="1 16">
        <text>1-(5-phospho-beta-D-ribosyl)-ATP + diphosphate = 5-phospho-alpha-D-ribose 1-diphosphate + ATP</text>
        <dbReference type="Rhea" id="RHEA:18473"/>
        <dbReference type="ChEBI" id="CHEBI:30616"/>
        <dbReference type="ChEBI" id="CHEBI:33019"/>
        <dbReference type="ChEBI" id="CHEBI:58017"/>
        <dbReference type="ChEBI" id="CHEBI:73183"/>
        <dbReference type="EC" id="2.4.2.17"/>
    </reaction>
</comment>
<dbReference type="FunFam" id="3.40.190.10:FF:000008">
    <property type="entry name" value="ATP phosphoribosyltransferase"/>
    <property type="match status" value="1"/>
</dbReference>
<keyword evidence="11 16" id="KW-0808">Transferase</keyword>
<dbReference type="InterPro" id="IPR018198">
    <property type="entry name" value="ATP_PRibTrfase_CS"/>
</dbReference>
<comment type="similarity">
    <text evidence="4 16">Belongs to the ATP phosphoribosyltransferase family. Short subfamily.</text>
</comment>
<sequence>MKRLTLTLPTGRLKDDVVELLSRVLSRPLLLPSRQLVVDDPSLPWRIILSHPKDVATYVEHGAADLGLVGKDILLERENEVYELLDLRIGKCTMVLAGPEHLTREILFRRERLRIATKYPHVTRRYLQEKGLNADIVALYGSIELAPAIGIADAIVDLVSTGKTLRENRLHVLEEIAPISTRLVANRVSMKTRTLEIEDFVKTLEEVISGENRPEAPEQS</sequence>
<keyword evidence="12 16" id="KW-0547">Nucleotide-binding</keyword>
<evidence type="ECO:0000256" key="10">
    <source>
        <dbReference type="ARBA" id="ARBA00022676"/>
    </source>
</evidence>
<dbReference type="CDD" id="cd13595">
    <property type="entry name" value="PBP2_HisGs"/>
    <property type="match status" value="1"/>
</dbReference>
<dbReference type="GO" id="GO:0003879">
    <property type="term" value="F:ATP phosphoribosyltransferase activity"/>
    <property type="evidence" value="ECO:0007669"/>
    <property type="project" value="UniProtKB-UniRule"/>
</dbReference>
<evidence type="ECO:0000256" key="15">
    <source>
        <dbReference type="ARBA" id="ARBA00024861"/>
    </source>
</evidence>